<dbReference type="AlphaFoldDB" id="A0A3P6TU70"/>
<keyword evidence="19" id="KW-1185">Reference proteome</keyword>
<evidence type="ECO:0000256" key="9">
    <source>
        <dbReference type="ARBA" id="ARBA00022946"/>
    </source>
</evidence>
<keyword evidence="11 17" id="KW-1133">Transmembrane helix</keyword>
<sequence>MLAKLYTLPCSTNLGNANFSNSVLCTAFTRSVNHIGWISAAINITEEATWHHAKQTNDTNSPQTEKDGSSLVVAREACFQDVPSLMLICLPLRRRTIFITFQRLSSAGVHGEENIERKPADYRPGSDSYAYENPWPKLNRGRLDWLFGDGWRRPLAKDQGGHIRRNWIWFGLSPYDEHADWLKFHQYMFVLLTVMVSWVTLYLLYAAPDWPQARDWAYREAHLELARREKAGLPYISKDLVRPDKVILPSDEELQNFEIII</sequence>
<evidence type="ECO:0000256" key="6">
    <source>
        <dbReference type="ARBA" id="ARBA00022660"/>
    </source>
</evidence>
<evidence type="ECO:0000256" key="10">
    <source>
        <dbReference type="ARBA" id="ARBA00022982"/>
    </source>
</evidence>
<comment type="subunit">
    <text evidence="16">Complex I is composed of 45 different subunits. Interacts with BCAP31.</text>
</comment>
<feature type="transmembrane region" description="Helical" evidence="17">
    <location>
        <begin position="187"/>
        <end position="207"/>
    </location>
</feature>
<keyword evidence="7 17" id="KW-0812">Transmembrane</keyword>
<evidence type="ECO:0000256" key="2">
    <source>
        <dbReference type="ARBA" id="ARBA00004434"/>
    </source>
</evidence>
<comment type="similarity">
    <text evidence="3">Belongs to the complex I NDUFB11 subunit family.</text>
</comment>
<evidence type="ECO:0000256" key="5">
    <source>
        <dbReference type="ARBA" id="ARBA00022448"/>
    </source>
</evidence>
<evidence type="ECO:0000256" key="15">
    <source>
        <dbReference type="ARBA" id="ARBA00031387"/>
    </source>
</evidence>
<dbReference type="STRING" id="42156.A0A3P6TU70"/>
<dbReference type="OrthoDB" id="5917019at2759"/>
<keyword evidence="13 17" id="KW-0472">Membrane</keyword>
<dbReference type="EMBL" id="UYRX01001361">
    <property type="protein sequence ID" value="VDK89337.1"/>
    <property type="molecule type" value="Genomic_DNA"/>
</dbReference>
<evidence type="ECO:0000256" key="8">
    <source>
        <dbReference type="ARBA" id="ARBA00022792"/>
    </source>
</evidence>
<evidence type="ECO:0000256" key="13">
    <source>
        <dbReference type="ARBA" id="ARBA00023136"/>
    </source>
</evidence>
<keyword evidence="6" id="KW-0679">Respiratory chain</keyword>
<dbReference type="GO" id="GO:0005743">
    <property type="term" value="C:mitochondrial inner membrane"/>
    <property type="evidence" value="ECO:0007669"/>
    <property type="project" value="UniProtKB-SubCell"/>
</dbReference>
<keyword evidence="10" id="KW-0249">Electron transport</keyword>
<keyword evidence="9" id="KW-0809">Transit peptide</keyword>
<comment type="subcellular location">
    <subcellularLocation>
        <location evidence="2">Mitochondrion inner membrane</location>
        <topology evidence="2">Single-pass membrane protein</topology>
    </subcellularLocation>
</comment>
<evidence type="ECO:0000256" key="1">
    <source>
        <dbReference type="ARBA" id="ARBA00003195"/>
    </source>
</evidence>
<dbReference type="Proteomes" id="UP000277928">
    <property type="component" value="Unassembled WGS sequence"/>
</dbReference>
<dbReference type="PANTHER" id="PTHR13327">
    <property type="entry name" value="NADH-UBIQUINONE OXIDOREDUCTASE ESSS SUBUNIT, MITOCHONDRIAL PRECURSOR"/>
    <property type="match status" value="1"/>
</dbReference>
<organism evidence="18 19">
    <name type="scientific">Litomosoides sigmodontis</name>
    <name type="common">Filarial nematode worm</name>
    <dbReference type="NCBI Taxonomy" id="42156"/>
    <lineage>
        <taxon>Eukaryota</taxon>
        <taxon>Metazoa</taxon>
        <taxon>Ecdysozoa</taxon>
        <taxon>Nematoda</taxon>
        <taxon>Chromadorea</taxon>
        <taxon>Rhabditida</taxon>
        <taxon>Spirurina</taxon>
        <taxon>Spiruromorpha</taxon>
        <taxon>Filarioidea</taxon>
        <taxon>Onchocercidae</taxon>
        <taxon>Litomosoides</taxon>
    </lineage>
</organism>
<evidence type="ECO:0000256" key="17">
    <source>
        <dbReference type="SAM" id="Phobius"/>
    </source>
</evidence>
<protein>
    <recommendedName>
        <fullName evidence="4">NADH dehydrogenase [ubiquinone] 1 beta subcomplex subunit 11, mitochondrial</fullName>
    </recommendedName>
    <alternativeName>
        <fullName evidence="15">Complex I-ESSS</fullName>
    </alternativeName>
    <alternativeName>
        <fullName evidence="14">NADH-ubiquinone oxidoreductase ESSS subunit</fullName>
    </alternativeName>
</protein>
<evidence type="ECO:0000256" key="7">
    <source>
        <dbReference type="ARBA" id="ARBA00022692"/>
    </source>
</evidence>
<gene>
    <name evidence="18" type="ORF">NLS_LOCUS9097</name>
</gene>
<evidence type="ECO:0000256" key="14">
    <source>
        <dbReference type="ARBA" id="ARBA00030753"/>
    </source>
</evidence>
<dbReference type="InterPro" id="IPR019329">
    <property type="entry name" value="NADH_UbQ_OxRdtase_ESSS_su"/>
</dbReference>
<reference evidence="18 19" key="1">
    <citation type="submission" date="2018-08" db="EMBL/GenBank/DDBJ databases">
        <authorList>
            <person name="Laetsch R D."/>
            <person name="Stevens L."/>
            <person name="Kumar S."/>
            <person name="Blaxter L. M."/>
        </authorList>
    </citation>
    <scope>NUCLEOTIDE SEQUENCE [LARGE SCALE GENOMIC DNA]</scope>
</reference>
<evidence type="ECO:0000256" key="12">
    <source>
        <dbReference type="ARBA" id="ARBA00023128"/>
    </source>
</evidence>
<dbReference type="PANTHER" id="PTHR13327:SF0">
    <property type="entry name" value="NADH DEHYDROGENASE [UBIQUINONE] 1 BETA SUBCOMPLEX SUBUNIT 11, MITOCHONDRIAL"/>
    <property type="match status" value="1"/>
</dbReference>
<dbReference type="Pfam" id="PF10183">
    <property type="entry name" value="ESSS"/>
    <property type="match status" value="1"/>
</dbReference>
<proteinExistence type="inferred from homology"/>
<evidence type="ECO:0000256" key="3">
    <source>
        <dbReference type="ARBA" id="ARBA00008915"/>
    </source>
</evidence>
<evidence type="ECO:0000313" key="19">
    <source>
        <dbReference type="Proteomes" id="UP000277928"/>
    </source>
</evidence>
<dbReference type="OMA" id="HIGWISA"/>
<comment type="function">
    <text evidence="1">Accessory subunit of the mitochondrial membrane respiratory chain NADH dehydrogenase (Complex I), that is believed not to be involved in catalysis. Complex I functions in the transfer of electrons from NADH to the respiratory chain. The immediate electron acceptor for the enzyme is believed to be ubiquinone.</text>
</comment>
<evidence type="ECO:0000256" key="16">
    <source>
        <dbReference type="ARBA" id="ARBA00046528"/>
    </source>
</evidence>
<keyword evidence="5" id="KW-0813">Transport</keyword>
<evidence type="ECO:0000256" key="11">
    <source>
        <dbReference type="ARBA" id="ARBA00022989"/>
    </source>
</evidence>
<name>A0A3P6TU70_LITSI</name>
<evidence type="ECO:0000313" key="18">
    <source>
        <dbReference type="EMBL" id="VDK89337.1"/>
    </source>
</evidence>
<accession>A0A3P6TU70</accession>
<keyword evidence="8" id="KW-0999">Mitochondrion inner membrane</keyword>
<keyword evidence="12" id="KW-0496">Mitochondrion</keyword>
<evidence type="ECO:0000256" key="4">
    <source>
        <dbReference type="ARBA" id="ARBA00018632"/>
    </source>
</evidence>